<name>L2GFH6_COLFN</name>
<dbReference type="EMBL" id="KB020462">
    <property type="protein sequence ID" value="ELA37399.1"/>
    <property type="molecule type" value="Genomic_DNA"/>
</dbReference>
<dbReference type="SUPFAM" id="SSF53474">
    <property type="entry name" value="alpha/beta-Hydrolases"/>
    <property type="match status" value="1"/>
</dbReference>
<accession>L2GFH6</accession>
<organism evidence="1">
    <name type="scientific">Colletotrichum fructicola (strain Nara gc5)</name>
    <name type="common">Anthracnose fungus</name>
    <name type="synonym">Colletotrichum gloeosporioides (strain Nara gc5)</name>
    <dbReference type="NCBI Taxonomy" id="1213859"/>
    <lineage>
        <taxon>Eukaryota</taxon>
        <taxon>Fungi</taxon>
        <taxon>Dikarya</taxon>
        <taxon>Ascomycota</taxon>
        <taxon>Pezizomycotina</taxon>
        <taxon>Sordariomycetes</taxon>
        <taxon>Hypocreomycetidae</taxon>
        <taxon>Glomerellales</taxon>
        <taxon>Glomerellaceae</taxon>
        <taxon>Colletotrichum</taxon>
        <taxon>Colletotrichum gloeosporioides species complex</taxon>
    </lineage>
</organism>
<protein>
    <submittedName>
        <fullName evidence="1">Toxin biosynthesis</fullName>
    </submittedName>
</protein>
<reference evidence="1" key="1">
    <citation type="submission" date="2012-08" db="EMBL/GenBank/DDBJ databases">
        <title>Genome analysis of Colletotrichum orbiculare and Colletotrichum fructicola.</title>
        <authorList>
            <person name="Gan P.H.P."/>
            <person name="Ikeda K."/>
            <person name="Irieda H."/>
            <person name="Narusaka M."/>
            <person name="O'Connell R.J."/>
            <person name="Narusaka Y."/>
            <person name="Takano Y."/>
            <person name="Kubo Y."/>
            <person name="Shirasu K."/>
        </authorList>
    </citation>
    <scope>NUCLEOTIDE SEQUENCE</scope>
    <source>
        <strain evidence="1">Nara gc5</strain>
    </source>
</reference>
<proteinExistence type="predicted"/>
<dbReference type="AlphaFoldDB" id="L2GFH6"/>
<gene>
    <name evidence="1" type="ORF">CGGC5_3220</name>
</gene>
<dbReference type="Gene3D" id="3.40.50.1820">
    <property type="entry name" value="alpha/beta hydrolase"/>
    <property type="match status" value="2"/>
</dbReference>
<dbReference type="HOGENOM" id="CLU_036837_0_0_1"/>
<sequence>MSPSSVFHIKEHVLDASHIREFPRALANSQDDVLKLAVKEYIPKDNPNPQPGDVTIIGAHANGFPKELYEALWEDLHAESKKSNFRIRSIIIADAAWQGASSVLNEGKLGNDPGWFDHPRDLVHVGTIGASPAAASASRRDVWPSRDEAKKAFLRSPFYKAWDERVFESWVRHGLRDVPTQLYPEGQGVTLATTKHQEVFTYFRPSWDAYDDKGQTIVKPDLVPDLDPSLNERYYTFPVYRSEGASTLARLPHLRPGTMYVFGGTSDLSTPELREEKMRLTGTGPGGSGGVEVTLPEAGHLFPMEIPGTSAKLTAEWIVKGLGEWRREQDEYERWAALSVKEKTTLTDEWMKRIGRPERPPKAKM</sequence>
<dbReference type="InterPro" id="IPR029058">
    <property type="entry name" value="AB_hydrolase_fold"/>
</dbReference>
<evidence type="ECO:0000313" key="1">
    <source>
        <dbReference type="EMBL" id="ELA37399.1"/>
    </source>
</evidence>
<dbReference type="STRING" id="1213859.L2GFH6"/>